<reference evidence="3 4" key="1">
    <citation type="submission" date="2014-04" db="EMBL/GenBank/DDBJ databases">
        <title>Evolutionary Origins and Diversification of the Mycorrhizal Mutualists.</title>
        <authorList>
            <consortium name="DOE Joint Genome Institute"/>
            <consortium name="Mycorrhizal Genomics Consortium"/>
            <person name="Kohler A."/>
            <person name="Kuo A."/>
            <person name="Nagy L.G."/>
            <person name="Floudas D."/>
            <person name="Copeland A."/>
            <person name="Barry K.W."/>
            <person name="Cichocki N."/>
            <person name="Veneault-Fourrey C."/>
            <person name="LaButti K."/>
            <person name="Lindquist E.A."/>
            <person name="Lipzen A."/>
            <person name="Lundell T."/>
            <person name="Morin E."/>
            <person name="Murat C."/>
            <person name="Riley R."/>
            <person name="Ohm R."/>
            <person name="Sun H."/>
            <person name="Tunlid A."/>
            <person name="Henrissat B."/>
            <person name="Grigoriev I.V."/>
            <person name="Hibbett D.S."/>
            <person name="Martin F."/>
        </authorList>
    </citation>
    <scope>NUCLEOTIDE SEQUENCE [LARGE SCALE GENOMIC DNA]</scope>
    <source>
        <strain evidence="3 4">MD-312</strain>
    </source>
</reference>
<evidence type="ECO:0000256" key="2">
    <source>
        <dbReference type="SAM" id="Phobius"/>
    </source>
</evidence>
<accession>A0A0C9WD03</accession>
<evidence type="ECO:0000313" key="4">
    <source>
        <dbReference type="Proteomes" id="UP000053820"/>
    </source>
</evidence>
<dbReference type="PANTHER" id="PTHR28062:SF1">
    <property type="entry name" value="TRANSMEMBRANE PROTEIN"/>
    <property type="match status" value="1"/>
</dbReference>
<dbReference type="GO" id="GO:0006813">
    <property type="term" value="P:potassium ion transport"/>
    <property type="evidence" value="ECO:0007669"/>
    <property type="project" value="TreeGrafter"/>
</dbReference>
<evidence type="ECO:0008006" key="5">
    <source>
        <dbReference type="Google" id="ProtNLM"/>
    </source>
</evidence>
<dbReference type="AlphaFoldDB" id="A0A0C9WD03"/>
<dbReference type="GO" id="GO:0005743">
    <property type="term" value="C:mitochondrial inner membrane"/>
    <property type="evidence" value="ECO:0007669"/>
    <property type="project" value="TreeGrafter"/>
</dbReference>
<keyword evidence="4" id="KW-1185">Reference proteome</keyword>
<dbReference type="OrthoDB" id="5562676at2759"/>
<organism evidence="3 4">
    <name type="scientific">Hydnomerulius pinastri MD-312</name>
    <dbReference type="NCBI Taxonomy" id="994086"/>
    <lineage>
        <taxon>Eukaryota</taxon>
        <taxon>Fungi</taxon>
        <taxon>Dikarya</taxon>
        <taxon>Basidiomycota</taxon>
        <taxon>Agaricomycotina</taxon>
        <taxon>Agaricomycetes</taxon>
        <taxon>Agaricomycetidae</taxon>
        <taxon>Boletales</taxon>
        <taxon>Boletales incertae sedis</taxon>
        <taxon>Leucogyrophana</taxon>
    </lineage>
</organism>
<dbReference type="InterPro" id="IPR018786">
    <property type="entry name" value="Mit_KHE1"/>
</dbReference>
<dbReference type="Pfam" id="PF10173">
    <property type="entry name" value="Mit_KHE1"/>
    <property type="match status" value="1"/>
</dbReference>
<keyword evidence="2" id="KW-1133">Transmembrane helix</keyword>
<dbReference type="PANTHER" id="PTHR28062">
    <property type="entry name" value="K+-H+ EXCHANGE-LIKE PROTEIN"/>
    <property type="match status" value="1"/>
</dbReference>
<dbReference type="Proteomes" id="UP000053820">
    <property type="component" value="Unassembled WGS sequence"/>
</dbReference>
<keyword evidence="2" id="KW-0812">Transmembrane</keyword>
<proteinExistence type="predicted"/>
<sequence length="360" mass="40020">MSLLPKATRSMRIIALPLAKARNPPDSKLKPNAVFNTNRMLIYYHFNILTPHGTVDDHSWAKILLKKVSTKAADIWANFGKAPEGSWKLRTYEYGERIVDRIDFEELALKGVDPSLGPSFIQPDVAGKTTEEISKDSDRVFSKLSKVHLIYPPSLYTGPLSGGPNGGLHPSIAHLRELLTSREPRHRRGFFLWAIIAPFTAPFMLIPVIPNLPFFFCVWRSWSHYRAYRSSQYLSSLLDHGLIVPDPSPELDKLYTSFTPSPHVSQNLPLSTTPSSSSSEERSKSENTTSASNKQSQSAFTSGPSPSSGDSVRPPQRLLLTRKAIPNILELFHLPESAAADMYRAVEQVRGRLGGGSSRV</sequence>
<name>A0A0C9WD03_9AGAM</name>
<evidence type="ECO:0000313" key="3">
    <source>
        <dbReference type="EMBL" id="KIJ62596.1"/>
    </source>
</evidence>
<feature type="compositionally biased region" description="Polar residues" evidence="1">
    <location>
        <begin position="291"/>
        <end position="310"/>
    </location>
</feature>
<dbReference type="EMBL" id="KN839854">
    <property type="protein sequence ID" value="KIJ62596.1"/>
    <property type="molecule type" value="Genomic_DNA"/>
</dbReference>
<protein>
    <recommendedName>
        <fullName evidence="5">Mitochondrial K+-H+ exchange-related-domain-containing protein</fullName>
    </recommendedName>
</protein>
<evidence type="ECO:0000256" key="1">
    <source>
        <dbReference type="SAM" id="MobiDB-lite"/>
    </source>
</evidence>
<gene>
    <name evidence="3" type="ORF">HYDPIDRAFT_114247</name>
</gene>
<dbReference type="GO" id="GO:1902600">
    <property type="term" value="P:proton transmembrane transport"/>
    <property type="evidence" value="ECO:0007669"/>
    <property type="project" value="TreeGrafter"/>
</dbReference>
<dbReference type="HOGENOM" id="CLU_043838_1_0_1"/>
<keyword evidence="2" id="KW-0472">Membrane</keyword>
<feature type="compositionally biased region" description="Polar residues" evidence="1">
    <location>
        <begin position="260"/>
        <end position="270"/>
    </location>
</feature>
<feature type="region of interest" description="Disordered" evidence="1">
    <location>
        <begin position="260"/>
        <end position="314"/>
    </location>
</feature>
<feature type="transmembrane region" description="Helical" evidence="2">
    <location>
        <begin position="190"/>
        <end position="209"/>
    </location>
</feature>